<dbReference type="InterPro" id="IPR045584">
    <property type="entry name" value="Pilin-like"/>
</dbReference>
<dbReference type="RefSeq" id="WP_263795784.1">
    <property type="nucleotide sequence ID" value="NZ_AP027141.1"/>
</dbReference>
<dbReference type="InterPro" id="IPR012902">
    <property type="entry name" value="N_methyl_site"/>
</dbReference>
<dbReference type="Pfam" id="PF07963">
    <property type="entry name" value="N_methyl"/>
    <property type="match status" value="1"/>
</dbReference>
<organism evidence="2 3">
    <name type="scientific">Microbacterium terricola</name>
    <dbReference type="NCBI Taxonomy" id="344163"/>
    <lineage>
        <taxon>Bacteria</taxon>
        <taxon>Bacillati</taxon>
        <taxon>Actinomycetota</taxon>
        <taxon>Actinomycetes</taxon>
        <taxon>Micrococcales</taxon>
        <taxon>Microbacteriaceae</taxon>
        <taxon>Microbacterium</taxon>
    </lineage>
</organism>
<accession>A0ABM8DXR0</accession>
<evidence type="ECO:0000256" key="1">
    <source>
        <dbReference type="SAM" id="Phobius"/>
    </source>
</evidence>
<proteinExistence type="predicted"/>
<reference evidence="2 3" key="1">
    <citation type="submission" date="2022-12" db="EMBL/GenBank/DDBJ databases">
        <title>Microbacterium terricola strain KV-448 chromosome, complete genome.</title>
        <authorList>
            <person name="Oshima T."/>
            <person name="Moriya T."/>
            <person name="Bessho Y."/>
        </authorList>
    </citation>
    <scope>NUCLEOTIDE SEQUENCE [LARGE SCALE GENOMIC DNA]</scope>
    <source>
        <strain evidence="2 3">KV-448</strain>
    </source>
</reference>
<gene>
    <name evidence="2" type="ORF">Microterr_10110</name>
</gene>
<evidence type="ECO:0008006" key="4">
    <source>
        <dbReference type="Google" id="ProtNLM"/>
    </source>
</evidence>
<name>A0ABM8DXR0_9MICO</name>
<protein>
    <recommendedName>
        <fullName evidence="4">Prepilin-type N-terminal cleavage/methylation domain-containing protein</fullName>
    </recommendedName>
</protein>
<keyword evidence="3" id="KW-1185">Reference proteome</keyword>
<dbReference type="NCBIfam" id="TIGR02532">
    <property type="entry name" value="IV_pilin_GFxxxE"/>
    <property type="match status" value="1"/>
</dbReference>
<dbReference type="EMBL" id="AP027141">
    <property type="protein sequence ID" value="BDV30351.1"/>
    <property type="molecule type" value="Genomic_DNA"/>
</dbReference>
<sequence length="131" mass="13164">MRTTIHNYLAAEKARREESGEAGFSLIELIVVVVILGILAAIAVPVFLGLQGQAQQSALESITANGASQTASDISQGNEADIAANLTALAGQSDAQLDGITLTNNGVTTIDGYCVTGAATGLTSVTSGPGC</sequence>
<dbReference type="Gene3D" id="3.30.700.10">
    <property type="entry name" value="Glycoprotein, Type 4 Pilin"/>
    <property type="match status" value="1"/>
</dbReference>
<keyword evidence="1" id="KW-0472">Membrane</keyword>
<dbReference type="SUPFAM" id="SSF54523">
    <property type="entry name" value="Pili subunits"/>
    <property type="match status" value="1"/>
</dbReference>
<dbReference type="Proteomes" id="UP001317779">
    <property type="component" value="Chromosome"/>
</dbReference>
<evidence type="ECO:0000313" key="2">
    <source>
        <dbReference type="EMBL" id="BDV30351.1"/>
    </source>
</evidence>
<keyword evidence="1" id="KW-1133">Transmembrane helix</keyword>
<evidence type="ECO:0000313" key="3">
    <source>
        <dbReference type="Proteomes" id="UP001317779"/>
    </source>
</evidence>
<feature type="transmembrane region" description="Helical" evidence="1">
    <location>
        <begin position="26"/>
        <end position="50"/>
    </location>
</feature>
<keyword evidence="1" id="KW-0812">Transmembrane</keyword>
<dbReference type="PROSITE" id="PS00409">
    <property type="entry name" value="PROKAR_NTER_METHYL"/>
    <property type="match status" value="1"/>
</dbReference>